<dbReference type="Pfam" id="PF00146">
    <property type="entry name" value="NADHdh"/>
    <property type="match status" value="1"/>
</dbReference>
<evidence type="ECO:0000313" key="6">
    <source>
        <dbReference type="EMBL" id="EQD34053.1"/>
    </source>
</evidence>
<dbReference type="InterPro" id="IPR052561">
    <property type="entry name" value="ComplexI_Subunit1"/>
</dbReference>
<gene>
    <name evidence="6" type="ORF">B2A_12838</name>
</gene>
<dbReference type="EMBL" id="AUZZ01009259">
    <property type="protein sequence ID" value="EQD34053.1"/>
    <property type="molecule type" value="Genomic_DNA"/>
</dbReference>
<reference evidence="6" key="2">
    <citation type="journal article" date="2014" name="ISME J.">
        <title>Microbial stratification in low pH oxic and suboxic macroscopic growths along an acid mine drainage.</title>
        <authorList>
            <person name="Mendez-Garcia C."/>
            <person name="Mesa V."/>
            <person name="Sprenger R.R."/>
            <person name="Richter M."/>
            <person name="Diez M.S."/>
            <person name="Solano J."/>
            <person name="Bargiela R."/>
            <person name="Golyshina O.V."/>
            <person name="Manteca A."/>
            <person name="Ramos J.L."/>
            <person name="Gallego J.R."/>
            <person name="Llorente I."/>
            <person name="Martins Dos Santos V.A."/>
            <person name="Jensen O.N."/>
            <person name="Pelaez A.I."/>
            <person name="Sanchez J."/>
            <person name="Ferrer M."/>
        </authorList>
    </citation>
    <scope>NUCLEOTIDE SEQUENCE</scope>
</reference>
<organism evidence="6">
    <name type="scientific">mine drainage metagenome</name>
    <dbReference type="NCBI Taxonomy" id="410659"/>
    <lineage>
        <taxon>unclassified sequences</taxon>
        <taxon>metagenomes</taxon>
        <taxon>ecological metagenomes</taxon>
    </lineage>
</organism>
<evidence type="ECO:0000256" key="1">
    <source>
        <dbReference type="ARBA" id="ARBA00004141"/>
    </source>
</evidence>
<feature type="transmembrane region" description="Helical" evidence="5">
    <location>
        <begin position="119"/>
        <end position="140"/>
    </location>
</feature>
<dbReference type="PANTHER" id="PTHR43359">
    <property type="entry name" value="FORMATE HYDROGENLYASE SUBUNIT 4"/>
    <property type="match status" value="1"/>
</dbReference>
<keyword evidence="4 5" id="KW-0472">Membrane</keyword>
<proteinExistence type="predicted"/>
<evidence type="ECO:0000256" key="3">
    <source>
        <dbReference type="ARBA" id="ARBA00022989"/>
    </source>
</evidence>
<feature type="transmembrane region" description="Helical" evidence="5">
    <location>
        <begin position="152"/>
        <end position="173"/>
    </location>
</feature>
<keyword evidence="3 5" id="KW-1133">Transmembrane helix</keyword>
<feature type="non-terminal residue" evidence="6">
    <location>
        <position position="1"/>
    </location>
</feature>
<evidence type="ECO:0000256" key="4">
    <source>
        <dbReference type="ARBA" id="ARBA00023136"/>
    </source>
</evidence>
<dbReference type="GO" id="GO:0016829">
    <property type="term" value="F:lyase activity"/>
    <property type="evidence" value="ECO:0007669"/>
    <property type="project" value="UniProtKB-KW"/>
</dbReference>
<reference evidence="6" key="1">
    <citation type="submission" date="2013-08" db="EMBL/GenBank/DDBJ databases">
        <authorList>
            <person name="Mendez C."/>
            <person name="Richter M."/>
            <person name="Ferrer M."/>
            <person name="Sanchez J."/>
        </authorList>
    </citation>
    <scope>NUCLEOTIDE SEQUENCE</scope>
</reference>
<comment type="subcellular location">
    <subcellularLocation>
        <location evidence="1">Membrane</location>
        <topology evidence="1">Multi-pass membrane protein</topology>
    </subcellularLocation>
</comment>
<keyword evidence="6" id="KW-0456">Lyase</keyword>
<evidence type="ECO:0000256" key="5">
    <source>
        <dbReference type="SAM" id="Phobius"/>
    </source>
</evidence>
<dbReference type="InterPro" id="IPR001694">
    <property type="entry name" value="NADH_UbQ_OxRdtase_su1/FPO"/>
</dbReference>
<dbReference type="PANTHER" id="PTHR43359:SF1">
    <property type="entry name" value="FORMATE HYDROGENLYASE SUBUNIT 4-RELATED"/>
    <property type="match status" value="1"/>
</dbReference>
<feature type="transmembrane region" description="Helical" evidence="5">
    <location>
        <begin position="94"/>
        <end position="113"/>
    </location>
</feature>
<accession>T0YLU0</accession>
<evidence type="ECO:0000256" key="2">
    <source>
        <dbReference type="ARBA" id="ARBA00022692"/>
    </source>
</evidence>
<sequence>PVLIMVFFAVAVITGTNNPYVTTQLLAGSAAAYLSPTHLLATAAFFLLLLAEAGKLPVESPGHLEFGLMGEAQAFEHSGRLFGLLQWNGWLKQFLLATIFLNVFAAPWGLSAAPTLPAALANTGLLALKLAGLAGLLLLVEASIAKIRLFKIQDFLVIAFSLGLLSVVTWLWLGVA</sequence>
<name>T0YLU0_9ZZZZ</name>
<comment type="caution">
    <text evidence="6">The sequence shown here is derived from an EMBL/GenBank/DDBJ whole genome shotgun (WGS) entry which is preliminary data.</text>
</comment>
<dbReference type="AlphaFoldDB" id="T0YLU0"/>
<protein>
    <submittedName>
        <fullName evidence="6">Formate hydrogenlyase subunit 4-like protein</fullName>
    </submittedName>
</protein>
<feature type="transmembrane region" description="Helical" evidence="5">
    <location>
        <begin position="31"/>
        <end position="51"/>
    </location>
</feature>
<dbReference type="GO" id="GO:0005886">
    <property type="term" value="C:plasma membrane"/>
    <property type="evidence" value="ECO:0007669"/>
    <property type="project" value="TreeGrafter"/>
</dbReference>
<keyword evidence="2 5" id="KW-0812">Transmembrane</keyword>